<reference evidence="3 4" key="1">
    <citation type="submission" date="2020-08" db="EMBL/GenBank/DDBJ databases">
        <title>Sequencing the genomes of 1000 actinobacteria strains.</title>
        <authorList>
            <person name="Klenk H.-P."/>
        </authorList>
    </citation>
    <scope>NUCLEOTIDE SEQUENCE [LARGE SCALE GENOMIC DNA]</scope>
    <source>
        <strain evidence="3 4">DSM 44593</strain>
    </source>
</reference>
<evidence type="ECO:0000259" key="2">
    <source>
        <dbReference type="Pfam" id="PF00535"/>
    </source>
</evidence>
<dbReference type="PANTHER" id="PTHR43685">
    <property type="entry name" value="GLYCOSYLTRANSFERASE"/>
    <property type="match status" value="1"/>
</dbReference>
<dbReference type="AlphaFoldDB" id="A0A841E2I8"/>
<sequence length="546" mass="60083">MTIVDGGAAGGRTKPESTGRASGGAAVPRPWIRRNDYTALEIPRLGEWEPHLSVSVIVPAHGHQDKLDLVLAALAEQSYPSRLMETVVVDDGSEPPLRLPEARPENTRLIASDEGGWGSAHAVTCGAAAGDGDVVLRLDADMLVYREHVESQLRWHHAADYLAVLGHKLFVPFTPGEPDPESVRAAVAEGRAAELFDAGSAEKHWIERTIDRTEALAAADHRAHTVFIGASGSLHRDLFDEAGGLAGEMVLGGDSEFAYRLAQAGAVFVPDLDSSSWHLGRTQMQTRREAGARYRRPFVATRVPDFRDWRNQGPRQWAVPYVDVVVDVGAASLEDAETTLAPLLAGTVPDIRVRVVGTWSALSEERRSPLDEDLLDLRLIREAFRGDSRVSFAEEEPERDIAVPFRLHLPAGCAPTRRAVERITEVADQHRVGLVRLTDPSVDAFGPRPVRLERTAAFMRARRLGADQGGPEELDAAVDRLYGLHWIGGAGIVGDEDEEPPRDWGTRLRAAERKADAQRARADRLERRLRWLGRGLPRRLVERLTR</sequence>
<proteinExistence type="predicted"/>
<evidence type="ECO:0000256" key="1">
    <source>
        <dbReference type="SAM" id="MobiDB-lite"/>
    </source>
</evidence>
<evidence type="ECO:0000313" key="4">
    <source>
        <dbReference type="Proteomes" id="UP000578077"/>
    </source>
</evidence>
<dbReference type="SUPFAM" id="SSF53448">
    <property type="entry name" value="Nucleotide-diphospho-sugar transferases"/>
    <property type="match status" value="1"/>
</dbReference>
<accession>A0A841E2I8</accession>
<name>A0A841E2I8_9ACTN</name>
<dbReference type="InterPro" id="IPR029044">
    <property type="entry name" value="Nucleotide-diphossugar_trans"/>
</dbReference>
<dbReference type="InterPro" id="IPR050834">
    <property type="entry name" value="Glycosyltransf_2"/>
</dbReference>
<dbReference type="CDD" id="cd00761">
    <property type="entry name" value="Glyco_tranf_GTA_type"/>
    <property type="match status" value="1"/>
</dbReference>
<feature type="domain" description="Glycosyltransferase 2-like" evidence="2">
    <location>
        <begin position="55"/>
        <end position="167"/>
    </location>
</feature>
<comment type="caution">
    <text evidence="3">The sequence shown here is derived from an EMBL/GenBank/DDBJ whole genome shotgun (WGS) entry which is preliminary data.</text>
</comment>
<dbReference type="Pfam" id="PF00535">
    <property type="entry name" value="Glycos_transf_2"/>
    <property type="match status" value="1"/>
</dbReference>
<organism evidence="3 4">
    <name type="scientific">Streptomonospora salina</name>
    <dbReference type="NCBI Taxonomy" id="104205"/>
    <lineage>
        <taxon>Bacteria</taxon>
        <taxon>Bacillati</taxon>
        <taxon>Actinomycetota</taxon>
        <taxon>Actinomycetes</taxon>
        <taxon>Streptosporangiales</taxon>
        <taxon>Nocardiopsidaceae</taxon>
        <taxon>Streptomonospora</taxon>
    </lineage>
</organism>
<keyword evidence="3" id="KW-0808">Transferase</keyword>
<dbReference type="InterPro" id="IPR001173">
    <property type="entry name" value="Glyco_trans_2-like"/>
</dbReference>
<feature type="region of interest" description="Disordered" evidence="1">
    <location>
        <begin position="1"/>
        <end position="28"/>
    </location>
</feature>
<dbReference type="EMBL" id="JACHLY010000001">
    <property type="protein sequence ID" value="MBB5996912.1"/>
    <property type="molecule type" value="Genomic_DNA"/>
</dbReference>
<dbReference type="RefSeq" id="WP_184633263.1">
    <property type="nucleotide sequence ID" value="NZ_BAABKT010000003.1"/>
</dbReference>
<gene>
    <name evidence="3" type="ORF">HNR25_000663</name>
</gene>
<dbReference type="PANTHER" id="PTHR43685:SF3">
    <property type="entry name" value="SLR2126 PROTEIN"/>
    <property type="match status" value="1"/>
</dbReference>
<protein>
    <submittedName>
        <fullName evidence="3">GT2 family glycosyltransferase</fullName>
    </submittedName>
</protein>
<keyword evidence="4" id="KW-1185">Reference proteome</keyword>
<dbReference type="GO" id="GO:0016740">
    <property type="term" value="F:transferase activity"/>
    <property type="evidence" value="ECO:0007669"/>
    <property type="project" value="UniProtKB-KW"/>
</dbReference>
<dbReference type="Proteomes" id="UP000578077">
    <property type="component" value="Unassembled WGS sequence"/>
</dbReference>
<evidence type="ECO:0000313" key="3">
    <source>
        <dbReference type="EMBL" id="MBB5996912.1"/>
    </source>
</evidence>
<dbReference type="Gene3D" id="3.90.550.10">
    <property type="entry name" value="Spore Coat Polysaccharide Biosynthesis Protein SpsA, Chain A"/>
    <property type="match status" value="1"/>
</dbReference>